<keyword evidence="2" id="KW-1185">Reference proteome</keyword>
<gene>
    <name evidence="1" type="ORF">HaLaN_10528</name>
</gene>
<comment type="caution">
    <text evidence="1">The sequence shown here is derived from an EMBL/GenBank/DDBJ whole genome shotgun (WGS) entry which is preliminary data.</text>
</comment>
<protein>
    <submittedName>
        <fullName evidence="1">Uncharacterized protein</fullName>
    </submittedName>
</protein>
<reference evidence="1 2" key="1">
    <citation type="submission" date="2020-02" db="EMBL/GenBank/DDBJ databases">
        <title>Draft genome sequence of Haematococcus lacustris strain NIES-144.</title>
        <authorList>
            <person name="Morimoto D."/>
            <person name="Nakagawa S."/>
            <person name="Yoshida T."/>
            <person name="Sawayama S."/>
        </authorList>
    </citation>
    <scope>NUCLEOTIDE SEQUENCE [LARGE SCALE GENOMIC DNA]</scope>
    <source>
        <strain evidence="1 2">NIES-144</strain>
    </source>
</reference>
<name>A0A699YW51_HAELA</name>
<evidence type="ECO:0000313" key="2">
    <source>
        <dbReference type="Proteomes" id="UP000485058"/>
    </source>
</evidence>
<accession>A0A699YW51</accession>
<proteinExistence type="predicted"/>
<evidence type="ECO:0000313" key="1">
    <source>
        <dbReference type="EMBL" id="GFH14467.1"/>
    </source>
</evidence>
<dbReference type="EMBL" id="BLLF01000729">
    <property type="protein sequence ID" value="GFH14467.1"/>
    <property type="molecule type" value="Genomic_DNA"/>
</dbReference>
<organism evidence="1 2">
    <name type="scientific">Haematococcus lacustris</name>
    <name type="common">Green alga</name>
    <name type="synonym">Haematococcus pluvialis</name>
    <dbReference type="NCBI Taxonomy" id="44745"/>
    <lineage>
        <taxon>Eukaryota</taxon>
        <taxon>Viridiplantae</taxon>
        <taxon>Chlorophyta</taxon>
        <taxon>core chlorophytes</taxon>
        <taxon>Chlorophyceae</taxon>
        <taxon>CS clade</taxon>
        <taxon>Chlamydomonadales</taxon>
        <taxon>Haematococcaceae</taxon>
        <taxon>Haematococcus</taxon>
    </lineage>
</organism>
<sequence length="279" mass="29661">MGAMFTPDDTRLATCATTGPPPLRLLAQLRTPHVAPSCYGVTLAVLPESGLRLLCALPAATAVTSCQDDTCPLVKETRRFFESSLMVMWPLAHHKRSLQPPPAAAVAAPPAVPPGCTRRCPSAAPPPGVAAPLPTEEDESLTTAALPSLTYLVSLSSRKMGGKRSKSPLSATAMRQLFLCPCELGQQPGLACSLRTCKSRKLQLQLNADDSITLTVRQYGKSSSTVGSRPAAAAGKAKVELLCMRMSLSDAVGMLNEQMPEYIKHHRLANHQLQAELAV</sequence>
<dbReference type="AlphaFoldDB" id="A0A699YW51"/>
<dbReference type="Proteomes" id="UP000485058">
    <property type="component" value="Unassembled WGS sequence"/>
</dbReference>